<organism evidence="1 2">
    <name type="scientific">Oncorhynchus mykiss</name>
    <name type="common">Rainbow trout</name>
    <name type="synonym">Salmo gairdneri</name>
    <dbReference type="NCBI Taxonomy" id="8022"/>
    <lineage>
        <taxon>Eukaryota</taxon>
        <taxon>Metazoa</taxon>
        <taxon>Chordata</taxon>
        <taxon>Craniata</taxon>
        <taxon>Vertebrata</taxon>
        <taxon>Euteleostomi</taxon>
        <taxon>Actinopterygii</taxon>
        <taxon>Neopterygii</taxon>
        <taxon>Teleostei</taxon>
        <taxon>Protacanthopterygii</taxon>
        <taxon>Salmoniformes</taxon>
        <taxon>Salmonidae</taxon>
        <taxon>Salmoninae</taxon>
        <taxon>Oncorhynchus</taxon>
    </lineage>
</organism>
<accession>A0A060YNI6</accession>
<evidence type="ECO:0000313" key="1">
    <source>
        <dbReference type="EMBL" id="CDQ93428.1"/>
    </source>
</evidence>
<dbReference type="PaxDb" id="8022-A0A060YNI6"/>
<evidence type="ECO:0000313" key="2">
    <source>
        <dbReference type="Proteomes" id="UP000193380"/>
    </source>
</evidence>
<proteinExistence type="predicted"/>
<reference evidence="1" key="2">
    <citation type="submission" date="2014-03" db="EMBL/GenBank/DDBJ databases">
        <authorList>
            <person name="Genoscope - CEA"/>
        </authorList>
    </citation>
    <scope>NUCLEOTIDE SEQUENCE</scope>
</reference>
<gene>
    <name evidence="1" type="ORF">GSONMT00035172001</name>
</gene>
<protein>
    <submittedName>
        <fullName evidence="1">Uncharacterized protein</fullName>
    </submittedName>
</protein>
<dbReference type="AlphaFoldDB" id="A0A060YNI6"/>
<sequence length="68" mass="7805">MCRVQCKSIQIPLLYPHFVNCLLLVGFFCCDVACKYWPYLHNIVQACAVLEGLQKMHSLLSVMHVKAH</sequence>
<name>A0A060YNI6_ONCMY</name>
<dbReference type="EMBL" id="FR915167">
    <property type="protein sequence ID" value="CDQ93428.1"/>
    <property type="molecule type" value="Genomic_DNA"/>
</dbReference>
<dbReference type="Proteomes" id="UP000193380">
    <property type="component" value="Unassembled WGS sequence"/>
</dbReference>
<reference evidence="1" key="1">
    <citation type="journal article" date="2014" name="Nat. Commun.">
        <title>The rainbow trout genome provides novel insights into evolution after whole-genome duplication in vertebrates.</title>
        <authorList>
            <person name="Berthelot C."/>
            <person name="Brunet F."/>
            <person name="Chalopin D."/>
            <person name="Juanchich A."/>
            <person name="Bernard M."/>
            <person name="Noel B."/>
            <person name="Bento P."/>
            <person name="Da Silva C."/>
            <person name="Labadie K."/>
            <person name="Alberti A."/>
            <person name="Aury J.M."/>
            <person name="Louis A."/>
            <person name="Dehais P."/>
            <person name="Bardou P."/>
            <person name="Montfort J."/>
            <person name="Klopp C."/>
            <person name="Cabau C."/>
            <person name="Gaspin C."/>
            <person name="Thorgaard G.H."/>
            <person name="Boussaha M."/>
            <person name="Quillet E."/>
            <person name="Guyomard R."/>
            <person name="Galiana D."/>
            <person name="Bobe J."/>
            <person name="Volff J.N."/>
            <person name="Genet C."/>
            <person name="Wincker P."/>
            <person name="Jaillon O."/>
            <person name="Roest Crollius H."/>
            <person name="Guiguen Y."/>
        </authorList>
    </citation>
    <scope>NUCLEOTIDE SEQUENCE [LARGE SCALE GENOMIC DNA]</scope>
</reference>